<name>A0A7W6F9C3_9HYPH</name>
<reference evidence="3 4" key="3">
    <citation type="submission" date="2020-08" db="EMBL/GenBank/DDBJ databases">
        <title>Genomic Encyclopedia of Type Strains, Phase IV (KMG-IV): sequencing the most valuable type-strain genomes for metagenomic binning, comparative biology and taxonomic classification.</title>
        <authorList>
            <person name="Goeker M."/>
        </authorList>
    </citation>
    <scope>NUCLEOTIDE SEQUENCE [LARGE SCALE GENOMIC DNA]</scope>
    <source>
        <strain evidence="3 4">DSM 24105</strain>
    </source>
</reference>
<dbReference type="EMBL" id="BSPG01000027">
    <property type="protein sequence ID" value="GLS45785.1"/>
    <property type="molecule type" value="Genomic_DNA"/>
</dbReference>
<feature type="transmembrane region" description="Helical" evidence="1">
    <location>
        <begin position="18"/>
        <end position="36"/>
    </location>
</feature>
<keyword evidence="1" id="KW-1133">Transmembrane helix</keyword>
<accession>A0A7W6F9C3</accession>
<dbReference type="Proteomes" id="UP000517759">
    <property type="component" value="Unassembled WGS sequence"/>
</dbReference>
<evidence type="ECO:0000313" key="2">
    <source>
        <dbReference type="EMBL" id="GLS45785.1"/>
    </source>
</evidence>
<sequence>MNVEAEGHRRLEASTSETVTGLLAGIVIALATGMPLRSAGKLIPSDDDHSTPYLGV</sequence>
<gene>
    <name evidence="2" type="ORF">GCM10007884_37760</name>
    <name evidence="3" type="ORF">GGR33_004527</name>
</gene>
<evidence type="ECO:0000256" key="1">
    <source>
        <dbReference type="SAM" id="Phobius"/>
    </source>
</evidence>
<evidence type="ECO:0000313" key="5">
    <source>
        <dbReference type="Proteomes" id="UP001156881"/>
    </source>
</evidence>
<dbReference type="AlphaFoldDB" id="A0A7W6F9C3"/>
<keyword evidence="1" id="KW-0812">Transmembrane</keyword>
<comment type="caution">
    <text evidence="3">The sequence shown here is derived from an EMBL/GenBank/DDBJ whole genome shotgun (WGS) entry which is preliminary data.</text>
</comment>
<reference evidence="2" key="1">
    <citation type="journal article" date="2014" name="Int. J. Syst. Evol. Microbiol.">
        <title>Complete genome of a new Firmicutes species belonging to the dominant human colonic microbiota ('Ruminococcus bicirculans') reveals two chromosomes and a selective capacity to utilize plant glucans.</title>
        <authorList>
            <consortium name="NISC Comparative Sequencing Program"/>
            <person name="Wegmann U."/>
            <person name="Louis P."/>
            <person name="Goesmann A."/>
            <person name="Henrissat B."/>
            <person name="Duncan S.H."/>
            <person name="Flint H.J."/>
        </authorList>
    </citation>
    <scope>NUCLEOTIDE SEQUENCE</scope>
    <source>
        <strain evidence="2">NBRC 107710</strain>
    </source>
</reference>
<organism evidence="3 4">
    <name type="scientific">Methylobacterium brachythecii</name>
    <dbReference type="NCBI Taxonomy" id="1176177"/>
    <lineage>
        <taxon>Bacteria</taxon>
        <taxon>Pseudomonadati</taxon>
        <taxon>Pseudomonadota</taxon>
        <taxon>Alphaproteobacteria</taxon>
        <taxon>Hyphomicrobiales</taxon>
        <taxon>Methylobacteriaceae</taxon>
        <taxon>Methylobacterium</taxon>
    </lineage>
</organism>
<reference evidence="5" key="2">
    <citation type="journal article" date="2019" name="Int. J. Syst. Evol. Microbiol.">
        <title>The Global Catalogue of Microorganisms (GCM) 10K type strain sequencing project: providing services to taxonomists for standard genome sequencing and annotation.</title>
        <authorList>
            <consortium name="The Broad Institute Genomics Platform"/>
            <consortium name="The Broad Institute Genome Sequencing Center for Infectious Disease"/>
            <person name="Wu L."/>
            <person name="Ma J."/>
        </authorList>
    </citation>
    <scope>NUCLEOTIDE SEQUENCE [LARGE SCALE GENOMIC DNA]</scope>
    <source>
        <strain evidence="5">NBRC 107710</strain>
    </source>
</reference>
<proteinExistence type="predicted"/>
<dbReference type="Proteomes" id="UP001156881">
    <property type="component" value="Unassembled WGS sequence"/>
</dbReference>
<keyword evidence="5" id="KW-1185">Reference proteome</keyword>
<dbReference type="RefSeq" id="WP_183509785.1">
    <property type="nucleotide sequence ID" value="NZ_BSPG01000027.1"/>
</dbReference>
<dbReference type="EMBL" id="JACIDN010000009">
    <property type="protein sequence ID" value="MBB3905001.1"/>
    <property type="molecule type" value="Genomic_DNA"/>
</dbReference>
<protein>
    <submittedName>
        <fullName evidence="3">Uncharacterized protein</fullName>
    </submittedName>
</protein>
<evidence type="ECO:0000313" key="4">
    <source>
        <dbReference type="Proteomes" id="UP000517759"/>
    </source>
</evidence>
<reference evidence="2" key="4">
    <citation type="submission" date="2023-01" db="EMBL/GenBank/DDBJ databases">
        <title>Draft genome sequence of Methylobacterium brachythecii strain NBRC 107710.</title>
        <authorList>
            <person name="Sun Q."/>
            <person name="Mori K."/>
        </authorList>
    </citation>
    <scope>NUCLEOTIDE SEQUENCE</scope>
    <source>
        <strain evidence="2">NBRC 107710</strain>
    </source>
</reference>
<evidence type="ECO:0000313" key="3">
    <source>
        <dbReference type="EMBL" id="MBB3905001.1"/>
    </source>
</evidence>
<keyword evidence="1" id="KW-0472">Membrane</keyword>